<sequence>MDAARPTPPLDAGLWTSPDGCVHIRNAGTGNTFCGQPVGNYGTQPTHACDDCVAVSLREYARIYACDLMCRKRSES</sequence>
<name>A0A4R4V401_9PSEU</name>
<reference evidence="1 2" key="1">
    <citation type="submission" date="2019-03" db="EMBL/GenBank/DDBJ databases">
        <title>Draft genome sequences of novel Actinobacteria.</title>
        <authorList>
            <person name="Sahin N."/>
            <person name="Ay H."/>
            <person name="Saygin H."/>
        </authorList>
    </citation>
    <scope>NUCLEOTIDE SEQUENCE [LARGE SCALE GENOMIC DNA]</scope>
    <source>
        <strain evidence="1 2">16K404</strain>
    </source>
</reference>
<organism evidence="1 2">
    <name type="scientific">Saccharopolyspora aridisoli</name>
    <dbReference type="NCBI Taxonomy" id="2530385"/>
    <lineage>
        <taxon>Bacteria</taxon>
        <taxon>Bacillati</taxon>
        <taxon>Actinomycetota</taxon>
        <taxon>Actinomycetes</taxon>
        <taxon>Pseudonocardiales</taxon>
        <taxon>Pseudonocardiaceae</taxon>
        <taxon>Saccharopolyspora</taxon>
    </lineage>
</organism>
<dbReference type="AlphaFoldDB" id="A0A4R4V401"/>
<dbReference type="Proteomes" id="UP000294744">
    <property type="component" value="Unassembled WGS sequence"/>
</dbReference>
<comment type="caution">
    <text evidence="1">The sequence shown here is derived from an EMBL/GenBank/DDBJ whole genome shotgun (WGS) entry which is preliminary data.</text>
</comment>
<proteinExistence type="predicted"/>
<keyword evidence="2" id="KW-1185">Reference proteome</keyword>
<dbReference type="EMBL" id="SMKV01000008">
    <property type="protein sequence ID" value="TDC94029.1"/>
    <property type="molecule type" value="Genomic_DNA"/>
</dbReference>
<protein>
    <submittedName>
        <fullName evidence="1">Uncharacterized protein</fullName>
    </submittedName>
</protein>
<evidence type="ECO:0000313" key="1">
    <source>
        <dbReference type="EMBL" id="TDC94029.1"/>
    </source>
</evidence>
<dbReference type="OrthoDB" id="3692551at2"/>
<gene>
    <name evidence="1" type="ORF">E1161_08430</name>
</gene>
<accession>A0A4R4V401</accession>
<evidence type="ECO:0000313" key="2">
    <source>
        <dbReference type="Proteomes" id="UP000294744"/>
    </source>
</evidence>
<dbReference type="RefSeq" id="WP_132621341.1">
    <property type="nucleotide sequence ID" value="NZ_SMKV01000008.1"/>
</dbReference>